<proteinExistence type="predicted"/>
<evidence type="ECO:0000313" key="8">
    <source>
        <dbReference type="Proteomes" id="UP000694867"/>
    </source>
</evidence>
<dbReference type="AlphaFoldDB" id="A0AAJ6QVS1"/>
<dbReference type="Pfam" id="PF00069">
    <property type="entry name" value="Pkinase"/>
    <property type="match status" value="1"/>
</dbReference>
<accession>A0AAJ6QVS1</accession>
<evidence type="ECO:0000256" key="1">
    <source>
        <dbReference type="ARBA" id="ARBA00022527"/>
    </source>
</evidence>
<protein>
    <submittedName>
        <fullName evidence="9">Serine/threonine-protein kinase D6PKL2-like</fullName>
    </submittedName>
</protein>
<dbReference type="RefSeq" id="XP_003745486.1">
    <property type="nucleotide sequence ID" value="XM_003745438.1"/>
</dbReference>
<dbReference type="Gene3D" id="1.10.510.10">
    <property type="entry name" value="Transferase(Phosphotransferase) domain 1"/>
    <property type="match status" value="1"/>
</dbReference>
<keyword evidence="1" id="KW-0723">Serine/threonine-protein kinase</keyword>
<evidence type="ECO:0000256" key="5">
    <source>
        <dbReference type="ARBA" id="ARBA00022840"/>
    </source>
</evidence>
<dbReference type="GO" id="GO:0004674">
    <property type="term" value="F:protein serine/threonine kinase activity"/>
    <property type="evidence" value="ECO:0007669"/>
    <property type="project" value="UniProtKB-KW"/>
</dbReference>
<evidence type="ECO:0000259" key="7">
    <source>
        <dbReference type="PROSITE" id="PS50011"/>
    </source>
</evidence>
<keyword evidence="4" id="KW-0418">Kinase</keyword>
<keyword evidence="2" id="KW-0808">Transferase</keyword>
<keyword evidence="5" id="KW-0067">ATP-binding</keyword>
<feature type="region of interest" description="Disordered" evidence="6">
    <location>
        <begin position="276"/>
        <end position="295"/>
    </location>
</feature>
<dbReference type="PROSITE" id="PS50011">
    <property type="entry name" value="PROTEIN_KINASE_DOM"/>
    <property type="match status" value="1"/>
</dbReference>
<evidence type="ECO:0000256" key="2">
    <source>
        <dbReference type="ARBA" id="ARBA00022679"/>
    </source>
</evidence>
<dbReference type="GeneID" id="100904667"/>
<sequence>MSHSGKLSVLKCNERRTRKRAAKNIRLRRELNVWKALSSHPNVTNLYASFETERYLCYVVQYVPFRSLDDLIRHGVTFERRALKKVFAELASVLHTMHAVGIMHREITCSNVLLSRGHSCLLGDFSSSAVATLRRRRTGSLAFMAPEMLARRSYNKAADWWSYGIVLYAINHKFTPLAMHLRNNGVDLEDLSEGDRHRLAANVKVRVDAGLAMATKSFITELLQEEPESRLGARHGDFDLLRNHPFFIGYDWHHLIAAESEIIASPTTSSLLGDCSDSSALSGRDHSNGQTATQD</sequence>
<organism evidence="8 9">
    <name type="scientific">Galendromus occidentalis</name>
    <name type="common">western predatory mite</name>
    <dbReference type="NCBI Taxonomy" id="34638"/>
    <lineage>
        <taxon>Eukaryota</taxon>
        <taxon>Metazoa</taxon>
        <taxon>Ecdysozoa</taxon>
        <taxon>Arthropoda</taxon>
        <taxon>Chelicerata</taxon>
        <taxon>Arachnida</taxon>
        <taxon>Acari</taxon>
        <taxon>Parasitiformes</taxon>
        <taxon>Mesostigmata</taxon>
        <taxon>Gamasina</taxon>
        <taxon>Phytoseioidea</taxon>
        <taxon>Phytoseiidae</taxon>
        <taxon>Typhlodrominae</taxon>
        <taxon>Galendromus</taxon>
    </lineage>
</organism>
<name>A0AAJ6QVS1_9ACAR</name>
<dbReference type="SUPFAM" id="SSF56112">
    <property type="entry name" value="Protein kinase-like (PK-like)"/>
    <property type="match status" value="1"/>
</dbReference>
<dbReference type="InterPro" id="IPR000719">
    <property type="entry name" value="Prot_kinase_dom"/>
</dbReference>
<evidence type="ECO:0000313" key="9">
    <source>
        <dbReference type="RefSeq" id="XP_003745486.1"/>
    </source>
</evidence>
<dbReference type="InterPro" id="IPR011009">
    <property type="entry name" value="Kinase-like_dom_sf"/>
</dbReference>
<reference evidence="9" key="1">
    <citation type="submission" date="2025-08" db="UniProtKB">
        <authorList>
            <consortium name="RefSeq"/>
        </authorList>
    </citation>
    <scope>IDENTIFICATION</scope>
</reference>
<evidence type="ECO:0000256" key="4">
    <source>
        <dbReference type="ARBA" id="ARBA00022777"/>
    </source>
</evidence>
<dbReference type="GO" id="GO:0005524">
    <property type="term" value="F:ATP binding"/>
    <property type="evidence" value="ECO:0007669"/>
    <property type="project" value="UniProtKB-KW"/>
</dbReference>
<dbReference type="PANTHER" id="PTHR24351">
    <property type="entry name" value="RIBOSOMAL PROTEIN S6 KINASE"/>
    <property type="match status" value="1"/>
</dbReference>
<evidence type="ECO:0000256" key="6">
    <source>
        <dbReference type="SAM" id="MobiDB-lite"/>
    </source>
</evidence>
<dbReference type="KEGG" id="goe:100904667"/>
<keyword evidence="3" id="KW-0547">Nucleotide-binding</keyword>
<evidence type="ECO:0000256" key="3">
    <source>
        <dbReference type="ARBA" id="ARBA00022741"/>
    </source>
</evidence>
<gene>
    <name evidence="9" type="primary">LOC100904667</name>
</gene>
<feature type="domain" description="Protein kinase" evidence="7">
    <location>
        <begin position="1"/>
        <end position="247"/>
    </location>
</feature>
<dbReference type="Gene3D" id="3.30.200.20">
    <property type="entry name" value="Phosphorylase Kinase, domain 1"/>
    <property type="match status" value="1"/>
</dbReference>
<keyword evidence="8" id="KW-1185">Reference proteome</keyword>
<dbReference type="Proteomes" id="UP000694867">
    <property type="component" value="Unplaced"/>
</dbReference>